<feature type="region of interest" description="Disordered" evidence="2">
    <location>
        <begin position="89"/>
        <end position="464"/>
    </location>
</feature>
<dbReference type="PANTHER" id="PTHR15141">
    <property type="entry name" value="TRANSCRIPTION ELONGATION FACTOR B POLYPEPTIDE 3"/>
    <property type="match status" value="1"/>
</dbReference>
<evidence type="ECO:0000256" key="2">
    <source>
        <dbReference type="SAM" id="MobiDB-lite"/>
    </source>
</evidence>
<protein>
    <submittedName>
        <fullName evidence="3">Oidioi.mRNA.OKI2018_I69.chr2.g8304.t1.cds</fullName>
    </submittedName>
</protein>
<organism evidence="3 4">
    <name type="scientific">Oikopleura dioica</name>
    <name type="common">Tunicate</name>
    <dbReference type="NCBI Taxonomy" id="34765"/>
    <lineage>
        <taxon>Eukaryota</taxon>
        <taxon>Metazoa</taxon>
        <taxon>Chordata</taxon>
        <taxon>Tunicata</taxon>
        <taxon>Appendicularia</taxon>
        <taxon>Copelata</taxon>
        <taxon>Oikopleuridae</taxon>
        <taxon>Oikopleura</taxon>
    </lineage>
</organism>
<dbReference type="PANTHER" id="PTHR15141:SF76">
    <property type="entry name" value="TRANSCRIPTION ELONGATION FACTOR B POLYPEPTIDE 3"/>
    <property type="match status" value="1"/>
</dbReference>
<name>A0ABN7TBZ8_OIKDI</name>
<dbReference type="Proteomes" id="UP001158576">
    <property type="component" value="Chromosome 2"/>
</dbReference>
<dbReference type="InterPro" id="IPR051870">
    <property type="entry name" value="Elongin-A_domain"/>
</dbReference>
<proteinExistence type="predicted"/>
<feature type="compositionally biased region" description="Polar residues" evidence="2">
    <location>
        <begin position="309"/>
        <end position="319"/>
    </location>
</feature>
<dbReference type="InterPro" id="IPR010684">
    <property type="entry name" value="RNA_pol_II_trans_fac_SIII_A"/>
</dbReference>
<evidence type="ECO:0000256" key="1">
    <source>
        <dbReference type="SAM" id="Coils"/>
    </source>
</evidence>
<keyword evidence="4" id="KW-1185">Reference proteome</keyword>
<reference evidence="3 4" key="1">
    <citation type="submission" date="2021-04" db="EMBL/GenBank/DDBJ databases">
        <authorList>
            <person name="Bliznina A."/>
        </authorList>
    </citation>
    <scope>NUCLEOTIDE SEQUENCE [LARGE SCALE GENOMIC DNA]</scope>
</reference>
<dbReference type="Gene3D" id="6.10.250.3180">
    <property type="match status" value="1"/>
</dbReference>
<feature type="compositionally biased region" description="Basic and acidic residues" evidence="2">
    <location>
        <begin position="224"/>
        <end position="290"/>
    </location>
</feature>
<accession>A0ABN7TBZ8</accession>
<dbReference type="EMBL" id="OU015567">
    <property type="protein sequence ID" value="CAG5114242.1"/>
    <property type="molecule type" value="Genomic_DNA"/>
</dbReference>
<feature type="region of interest" description="Disordered" evidence="2">
    <location>
        <begin position="752"/>
        <end position="779"/>
    </location>
</feature>
<feature type="compositionally biased region" description="Acidic residues" evidence="2">
    <location>
        <begin position="134"/>
        <end position="161"/>
    </location>
</feature>
<feature type="coiled-coil region" evidence="1">
    <location>
        <begin position="465"/>
        <end position="496"/>
    </location>
</feature>
<keyword evidence="1" id="KW-0175">Coiled coil</keyword>
<dbReference type="Pfam" id="PF06881">
    <property type="entry name" value="Elongin_A"/>
    <property type="match status" value="1"/>
</dbReference>
<feature type="compositionally biased region" description="Basic and acidic residues" evidence="2">
    <location>
        <begin position="446"/>
        <end position="455"/>
    </location>
</feature>
<evidence type="ECO:0000313" key="3">
    <source>
        <dbReference type="EMBL" id="CAG5114242.1"/>
    </source>
</evidence>
<gene>
    <name evidence="3" type="ORF">OKIOD_LOCUS17069</name>
</gene>
<evidence type="ECO:0000313" key="4">
    <source>
        <dbReference type="Proteomes" id="UP001158576"/>
    </source>
</evidence>
<sequence length="814" mass="93250">MGSSDAEKRILRLRQKLAKPFESDKRAYSVINELKNLNVKGKTIKEVRIRDHLKNFLRNYERKLEKRTIERAKEVLARFKEIQTRFEERRAFGSDSSSDEEETRRRKSSGSDSEDDGDDVPVKQPPKKLRGFFMDDDDDDDDAGEDDDEDELEDLIDDEADMSYLNGGDDIDLYQAFPADDDDDPLALLNKLTSEKENKKEKLSKKRRSDVNYESQKPSKRVKSSHDDSQLQKQRLKEKEKERERIRREREREKFLAEENERKARKREKERLKIEKLKREEEEAKRAAEKAKKKKRKEKERALAAQLKTEWNSEYTPSSVKAEPSEEYVPSFSNSKSKSKTSRQSIKEEYIPQSVSSSKHTVKQEYIPAQSEKKPKKKKEKLHVKQERYSSPPRQASSSKPIDLFGTDSESDGGAPPTPSPPRYKKSIRPEPRQEIPTTSRVSHKPAYDPKPEVKEEPEEPPLTIAQQIEEKKLAKKKAEKKLKKAKNKTNLVAKEEMETEGFSFEAMMSMNTAKVKKKKKAKKLNVDESNASCLQLSAADMKRLPMNSGASAAAKKPPKELNDRDAAFLATTSKKGGVQELLAERSSLKVRLVAKVYPLMEICQKMLTTHPQYLLNCMDQFVYAADVIMPALERLDAKSLNLLEEHQPHLEEDTNHIWRKLCNAKYGLVSSSTVEGRGETWKEGFIRLTNENDARLKVLTKKIVKKTAKDEAKQLNTKLAFCHGYVKPPPGVKVSRTDIRSKRFDVDVPGYQKSKHHSATVPGNLGTPTSNRRDVDHTGRTRVNVASSANNASKRKTGHLMQKALRGIAKFKR</sequence>